<name>A0ACA9Q895_9GLOM</name>
<sequence length="89" mass="10685">LRPPVDNEANSCYVKLMRECWDKEPKNRPSAKKLCEIFKKWQDDENILLELNKSKIKLESIEKSYDDLVSLESQWLDFAIYWQIIDFVC</sequence>
<gene>
    <name evidence="1" type="ORF">SPELUC_LOCUS13351</name>
</gene>
<keyword evidence="2" id="KW-1185">Reference proteome</keyword>
<reference evidence="1" key="1">
    <citation type="submission" date="2021-06" db="EMBL/GenBank/DDBJ databases">
        <authorList>
            <person name="Kallberg Y."/>
            <person name="Tangrot J."/>
            <person name="Rosling A."/>
        </authorList>
    </citation>
    <scope>NUCLEOTIDE SEQUENCE</scope>
    <source>
        <strain evidence="1">28 12/20/2015</strain>
    </source>
</reference>
<dbReference type="Proteomes" id="UP000789366">
    <property type="component" value="Unassembled WGS sequence"/>
</dbReference>
<protein>
    <submittedName>
        <fullName evidence="1">9562_t:CDS:1</fullName>
    </submittedName>
</protein>
<evidence type="ECO:0000313" key="1">
    <source>
        <dbReference type="EMBL" id="CAG8734435.1"/>
    </source>
</evidence>
<accession>A0ACA9Q895</accession>
<organism evidence="1 2">
    <name type="scientific">Cetraspora pellucida</name>
    <dbReference type="NCBI Taxonomy" id="1433469"/>
    <lineage>
        <taxon>Eukaryota</taxon>
        <taxon>Fungi</taxon>
        <taxon>Fungi incertae sedis</taxon>
        <taxon>Mucoromycota</taxon>
        <taxon>Glomeromycotina</taxon>
        <taxon>Glomeromycetes</taxon>
        <taxon>Diversisporales</taxon>
        <taxon>Gigasporaceae</taxon>
        <taxon>Cetraspora</taxon>
    </lineage>
</organism>
<dbReference type="EMBL" id="CAJVPW010034827">
    <property type="protein sequence ID" value="CAG8734435.1"/>
    <property type="molecule type" value="Genomic_DNA"/>
</dbReference>
<comment type="caution">
    <text evidence="1">The sequence shown here is derived from an EMBL/GenBank/DDBJ whole genome shotgun (WGS) entry which is preliminary data.</text>
</comment>
<feature type="non-terminal residue" evidence="1">
    <location>
        <position position="1"/>
    </location>
</feature>
<evidence type="ECO:0000313" key="2">
    <source>
        <dbReference type="Proteomes" id="UP000789366"/>
    </source>
</evidence>
<proteinExistence type="predicted"/>